<dbReference type="AlphaFoldDB" id="A0A1E3ACF2"/>
<organism evidence="1 2">
    <name type="scientific">Eisenbergiella tayi</name>
    <dbReference type="NCBI Taxonomy" id="1432052"/>
    <lineage>
        <taxon>Bacteria</taxon>
        <taxon>Bacillati</taxon>
        <taxon>Bacillota</taxon>
        <taxon>Clostridia</taxon>
        <taxon>Lachnospirales</taxon>
        <taxon>Lachnospiraceae</taxon>
        <taxon>Eisenbergiella</taxon>
    </lineage>
</organism>
<dbReference type="EMBL" id="MCGH01000002">
    <property type="protein sequence ID" value="ODM06177.1"/>
    <property type="molecule type" value="Genomic_DNA"/>
</dbReference>
<proteinExistence type="predicted"/>
<name>A0A1E3ACF2_9FIRM</name>
<dbReference type="Proteomes" id="UP000094067">
    <property type="component" value="Unassembled WGS sequence"/>
</dbReference>
<gene>
    <name evidence="1" type="ORF">BEI61_02066</name>
</gene>
<evidence type="ECO:0000313" key="2">
    <source>
        <dbReference type="Proteomes" id="UP000094067"/>
    </source>
</evidence>
<accession>A0A1E3ACF2</accession>
<reference evidence="1 2" key="1">
    <citation type="submission" date="2016-07" db="EMBL/GenBank/DDBJ databases">
        <title>Characterization of isolates of Eisenbergiella tayi derived from blood cultures, using whole genome sequencing.</title>
        <authorList>
            <person name="Burdz T."/>
            <person name="Wiebe D."/>
            <person name="Huynh C."/>
            <person name="Bernard K."/>
        </authorList>
    </citation>
    <scope>NUCLEOTIDE SEQUENCE [LARGE SCALE GENOMIC DNA]</scope>
    <source>
        <strain evidence="1 2">NML 110608</strain>
    </source>
</reference>
<comment type="caution">
    <text evidence="1">The sequence shown here is derived from an EMBL/GenBank/DDBJ whole genome shotgun (WGS) entry which is preliminary data.</text>
</comment>
<evidence type="ECO:0000313" key="1">
    <source>
        <dbReference type="EMBL" id="ODM06177.1"/>
    </source>
</evidence>
<sequence length="329" mass="38185">MELFHEIYSSYINVVQCILTEAHQSPITLGRMEEIAAENAFAESALAILPKLTGDDWPLLTPCGDHTFRSRLAHPTHIPLSTLQKSWLKALLEDRRIRLFFSDSDLAALEEMLKDTKPLYREEDFYYFDRYLDGDPIEDPAYRRHFGIILKALQENCVLLVAYEGKQGISHFEVAPYQIQYSSKDDKFRLCCLKYSRGAFRLNTQLNLAKIKDCRLSSEICPAHTADYRFRPVSRAPEPVLLRISGERNSLERCMLHFASYEKHTEYDEEQGCYLCSIYYDRTDETELLIDILSFGPVVQVLGPASFLEQIKERVRRQHSCDINGMLYR</sequence>
<dbReference type="PATRIC" id="fig|1432052.4.peg.2309"/>
<protein>
    <submittedName>
        <fullName evidence="1">Uncharacterized protein</fullName>
    </submittedName>
</protein>
<dbReference type="RefSeq" id="WP_069152219.1">
    <property type="nucleotide sequence ID" value="NZ_MCGH01000002.1"/>
</dbReference>